<dbReference type="EMBL" id="RCZH01000035">
    <property type="protein sequence ID" value="TPG29646.1"/>
    <property type="molecule type" value="Genomic_DNA"/>
</dbReference>
<dbReference type="Gene3D" id="2.180.10.10">
    <property type="entry name" value="RHS repeat-associated core"/>
    <property type="match status" value="1"/>
</dbReference>
<protein>
    <submittedName>
        <fullName evidence="2">RHS repeat-associated core domain-containing protein</fullName>
    </submittedName>
</protein>
<dbReference type="Proteomes" id="UP000319700">
    <property type="component" value="Unassembled WGS sequence"/>
</dbReference>
<comment type="caution">
    <text evidence="2">The sequence shown here is derived from an EMBL/GenBank/DDBJ whole genome shotgun (WGS) entry which is preliminary data.</text>
</comment>
<reference evidence="2 3" key="1">
    <citation type="journal article" date="2019" name="Environ. Microbiol.">
        <title>Species interactions and distinct microbial communities in high Arctic permafrost affected cryosols are associated with the CH4 and CO2 gas fluxes.</title>
        <authorList>
            <person name="Altshuler I."/>
            <person name="Hamel J."/>
            <person name="Turney S."/>
            <person name="Magnuson E."/>
            <person name="Levesque R."/>
            <person name="Greer C."/>
            <person name="Whyte L.G."/>
        </authorList>
    </citation>
    <scope>NUCLEOTIDE SEQUENCE [LARGE SCALE GENOMIC DNA]</scope>
    <source>
        <strain evidence="2 3">42</strain>
    </source>
</reference>
<feature type="region of interest" description="Disordered" evidence="1">
    <location>
        <begin position="429"/>
        <end position="461"/>
    </location>
</feature>
<dbReference type="NCBIfam" id="TIGR03696">
    <property type="entry name" value="Rhs_assc_core"/>
    <property type="match status" value="1"/>
</dbReference>
<dbReference type="PANTHER" id="PTHR32305:SF15">
    <property type="entry name" value="PROTEIN RHSA-RELATED"/>
    <property type="match status" value="1"/>
</dbReference>
<dbReference type="RefSeq" id="WP_140512085.1">
    <property type="nucleotide sequence ID" value="NZ_RCZH01000035.1"/>
</dbReference>
<evidence type="ECO:0000313" key="2">
    <source>
        <dbReference type="EMBL" id="TPG29646.1"/>
    </source>
</evidence>
<organism evidence="2 3">
    <name type="scientific">Flavobacterium pectinovorum</name>
    <dbReference type="NCBI Taxonomy" id="29533"/>
    <lineage>
        <taxon>Bacteria</taxon>
        <taxon>Pseudomonadati</taxon>
        <taxon>Bacteroidota</taxon>
        <taxon>Flavobacteriia</taxon>
        <taxon>Flavobacteriales</taxon>
        <taxon>Flavobacteriaceae</taxon>
        <taxon>Flavobacterium</taxon>
    </lineage>
</organism>
<dbReference type="InterPro" id="IPR022385">
    <property type="entry name" value="Rhs_assc_core"/>
</dbReference>
<sequence length="622" mass="69347">NKYDNLGQLTSKTVGGNDVTGAVGLQKIDYNYNIRGWLTEINKTANLQQGSDPRDLFAFKINYNKVEGDANFAKALYNGNIAETFWSSGLDGPNISRGYGYQYDQLNRLKNASYQAPLLADNQNYFGESMDYDKNGNIIKLQRKYRTGTSLSPYVGDLDNLGYFYKTDSNQLMKVTDATNIPGGFMDDSNGTNDTADDYNYDLNGNLIRDDNKGITTISYNHLNLPRKITFGTKGNIEYIYNAAGQKLQKIVIETGKPTVTTDYLGGFQYVGTNLEFFPTAEGYVKNTSGNLSYVFQYKDHLGNVRANYTKNSSNVLEIIDENNYYPFGLEHVISYISLPPSNNKYKYNDKELQDELGLGMYDYGFRNYDPALGRWMNIDPLAEISRKFSPYAYALDNPVFFSDPDGMSDYNFQTGQYASGSFESAMANQGLNTDGSEKKENKKTDENATEGIDPPAKGQKVNNRAFKSASVFAVALAADDVTGVGALDDVLIPVGYGVASGVWLYDNRVLVAKQAYEIKKILDKTMKPSGFTYELRVNQSGEYLDVRGNKVSLNAGDIWKYGETTGTRYSQSALDKMVPGGVKMFPIFFGNQVEIKVQEKIMIYAHAMSHGSLPPGNKIFR</sequence>
<dbReference type="PANTHER" id="PTHR32305">
    <property type="match status" value="1"/>
</dbReference>
<dbReference type="OrthoDB" id="2972467at2"/>
<evidence type="ECO:0000256" key="1">
    <source>
        <dbReference type="SAM" id="MobiDB-lite"/>
    </source>
</evidence>
<feature type="compositionally biased region" description="Basic and acidic residues" evidence="1">
    <location>
        <begin position="436"/>
        <end position="447"/>
    </location>
</feature>
<keyword evidence="3" id="KW-1185">Reference proteome</keyword>
<feature type="non-terminal residue" evidence="2">
    <location>
        <position position="1"/>
    </location>
</feature>
<dbReference type="InterPro" id="IPR050708">
    <property type="entry name" value="T6SS_VgrG/RHS"/>
</dbReference>
<proteinExistence type="predicted"/>
<name>A0A502DZE2_9FLAO</name>
<evidence type="ECO:0000313" key="3">
    <source>
        <dbReference type="Proteomes" id="UP000319700"/>
    </source>
</evidence>
<dbReference type="AlphaFoldDB" id="A0A502DZE2"/>
<accession>A0A502DZE2</accession>
<gene>
    <name evidence="2" type="ORF">EAH81_27475</name>
</gene>